<evidence type="ECO:0000256" key="1">
    <source>
        <dbReference type="ARBA" id="ARBA00022574"/>
    </source>
</evidence>
<dbReference type="PROSITE" id="PS50294">
    <property type="entry name" value="WD_REPEATS_REGION"/>
    <property type="match status" value="3"/>
</dbReference>
<dbReference type="SMART" id="SM00320">
    <property type="entry name" value="WD40"/>
    <property type="match status" value="6"/>
</dbReference>
<name>A0AAJ5YX78_9BASI</name>
<keyword evidence="5" id="KW-0808">Transferase</keyword>
<accession>A0AAJ5YX78</accession>
<keyword evidence="1 4" id="KW-0853">WD repeat</keyword>
<dbReference type="Pfam" id="PF00400">
    <property type="entry name" value="WD40"/>
    <property type="match status" value="4"/>
</dbReference>
<evidence type="ECO:0000256" key="2">
    <source>
        <dbReference type="ARBA" id="ARBA00022737"/>
    </source>
</evidence>
<dbReference type="Gene3D" id="2.130.10.10">
    <property type="entry name" value="YVTN repeat-like/Quinoprotein amine dehydrogenase"/>
    <property type="match status" value="2"/>
</dbReference>
<gene>
    <name evidence="5" type="primary">GUT1</name>
    <name evidence="3" type="synonym">CIA1</name>
    <name evidence="5" type="ORF">MYAM1_000832</name>
</gene>
<comment type="function">
    <text evidence="3">Essential component of the cytosolic iron-sulfur (Fe/S) protein assembly machinery. Required for the maturation of extramitochondrial Fe/S proteins.</text>
</comment>
<evidence type="ECO:0000313" key="6">
    <source>
        <dbReference type="Proteomes" id="UP001219567"/>
    </source>
</evidence>
<dbReference type="PROSITE" id="PS00678">
    <property type="entry name" value="WD_REPEATS_1"/>
    <property type="match status" value="1"/>
</dbReference>
<dbReference type="InterPro" id="IPR028608">
    <property type="entry name" value="CIAO1/Cia1"/>
</dbReference>
<keyword evidence="5" id="KW-0418">Kinase</keyword>
<dbReference type="Proteomes" id="UP001219567">
    <property type="component" value="Chromosome 1"/>
</dbReference>
<dbReference type="AlphaFoldDB" id="A0AAJ5YX78"/>
<dbReference type="PROSITE" id="PS50082">
    <property type="entry name" value="WD_REPEATS_2"/>
    <property type="match status" value="4"/>
</dbReference>
<protein>
    <recommendedName>
        <fullName evidence="3">Probable cytosolic iron-sulfur protein assembly protein 1</fullName>
    </recommendedName>
</protein>
<proteinExistence type="inferred from homology"/>
<sequence length="614" mass="66955">MAYRTLNCHATLQGHAEAAWSVAWNPKYPLLASCSTDRDVRLHSYTEMASGVSGEAQAVFTLKEVIPTGHKRTVRQVAWSPTGDILATASFDSTVGIWERNPEAMTDDGSDEPVWDCSGTLEGHDSECKSVAFNHNGTLLASCSRDKSVWIWEVEPDSEFECLSVMMEHSQDVKVVAWHPREELYVDDPSEDWFCYTTLAGHSSTVWSLAFSPCGTFLASASDDNTICIWRQFTAQECAEKGVTPDGKVPGRAGDKWLEVEHIKDHFTRTVYSLSWTTGDERDEQQKLGKLAAAGADGKICVFHLGPDPKSPVRLQYQLAASVKNAHGTNDINCVSWAPPQPGSNRSPSLLASAGDDGALTSVVVNMATGQVGVQKLLRESIPFVSTYGFTRVAVKKALEKQLASQGDVEPLRVERALEQLFPGEDAAPTSAPRRLFQAWDDEACSTMMSVSGPRDHLNPNKEAIGDAVYLLHTRLSTSASARSHLLPIFGLLSSDVLLSHKRSGNSSSLWTGAVPTPLPLARRAGCIVEQACYAAGMHGNHGTEWYATRSRLAQAYGSAELVLATQPEISLEQCNALLDRIAHTATFYDTAQDASERLGQWIQWGGRGWLGTL</sequence>
<feature type="repeat" description="WD" evidence="4">
    <location>
        <begin position="199"/>
        <end position="230"/>
    </location>
</feature>
<dbReference type="GO" id="GO:0016226">
    <property type="term" value="P:iron-sulfur cluster assembly"/>
    <property type="evidence" value="ECO:0007669"/>
    <property type="project" value="UniProtKB-UniRule"/>
</dbReference>
<dbReference type="PANTHER" id="PTHR19920">
    <property type="entry name" value="WD40 PROTEIN CIAO1"/>
    <property type="match status" value="1"/>
</dbReference>
<dbReference type="EMBL" id="CP119943">
    <property type="protein sequence ID" value="WFC98109.1"/>
    <property type="molecule type" value="Genomic_DNA"/>
</dbReference>
<dbReference type="GO" id="GO:0016301">
    <property type="term" value="F:kinase activity"/>
    <property type="evidence" value="ECO:0007669"/>
    <property type="project" value="UniProtKB-KW"/>
</dbReference>
<dbReference type="InterPro" id="IPR001680">
    <property type="entry name" value="WD40_rpt"/>
</dbReference>
<reference evidence="5 6" key="1">
    <citation type="submission" date="2023-03" db="EMBL/GenBank/DDBJ databases">
        <title>Mating type loci evolution in Malassezia.</title>
        <authorList>
            <person name="Coelho M.A."/>
        </authorList>
    </citation>
    <scope>NUCLEOTIDE SEQUENCE [LARGE SCALE GENOMIC DNA]</scope>
    <source>
        <strain evidence="5 6">CBS 9725</strain>
    </source>
</reference>
<dbReference type="InterPro" id="IPR036322">
    <property type="entry name" value="WD40_repeat_dom_sf"/>
</dbReference>
<evidence type="ECO:0000256" key="4">
    <source>
        <dbReference type="PROSITE-ProRule" id="PRU00221"/>
    </source>
</evidence>
<feature type="repeat" description="WD" evidence="4">
    <location>
        <begin position="12"/>
        <end position="42"/>
    </location>
</feature>
<dbReference type="SUPFAM" id="SSF50978">
    <property type="entry name" value="WD40 repeat-like"/>
    <property type="match status" value="1"/>
</dbReference>
<dbReference type="HAMAP" id="MF_03037">
    <property type="entry name" value="ciao1"/>
    <property type="match status" value="1"/>
</dbReference>
<organism evidence="5 6">
    <name type="scientific">Malassezia yamatoensis</name>
    <dbReference type="NCBI Taxonomy" id="253288"/>
    <lineage>
        <taxon>Eukaryota</taxon>
        <taxon>Fungi</taxon>
        <taxon>Dikarya</taxon>
        <taxon>Basidiomycota</taxon>
        <taxon>Ustilaginomycotina</taxon>
        <taxon>Malasseziomycetes</taxon>
        <taxon>Malasseziales</taxon>
        <taxon>Malasseziaceae</taxon>
        <taxon>Malassezia</taxon>
    </lineage>
</organism>
<comment type="similarity">
    <text evidence="3">Belongs to the WD repeat CIA1 family.</text>
</comment>
<dbReference type="InterPro" id="IPR015943">
    <property type="entry name" value="WD40/YVTN_repeat-like_dom_sf"/>
</dbReference>
<keyword evidence="6" id="KW-1185">Reference proteome</keyword>
<keyword evidence="2" id="KW-0677">Repeat</keyword>
<dbReference type="GO" id="GO:0097361">
    <property type="term" value="C:cytosolic [4Fe-4S] assembly targeting complex"/>
    <property type="evidence" value="ECO:0007669"/>
    <property type="project" value="InterPro"/>
</dbReference>
<feature type="repeat" description="WD" evidence="4">
    <location>
        <begin position="121"/>
        <end position="155"/>
    </location>
</feature>
<feature type="repeat" description="WD" evidence="4">
    <location>
        <begin position="67"/>
        <end position="99"/>
    </location>
</feature>
<evidence type="ECO:0000256" key="3">
    <source>
        <dbReference type="HAMAP-Rule" id="MF_03037"/>
    </source>
</evidence>
<dbReference type="PANTHER" id="PTHR19920:SF0">
    <property type="entry name" value="CYTOSOLIC IRON-SULFUR PROTEIN ASSEMBLY PROTEIN CIAO1-RELATED"/>
    <property type="match status" value="1"/>
</dbReference>
<evidence type="ECO:0000313" key="5">
    <source>
        <dbReference type="EMBL" id="WFC98109.1"/>
    </source>
</evidence>
<dbReference type="CDD" id="cd00200">
    <property type="entry name" value="WD40"/>
    <property type="match status" value="1"/>
</dbReference>
<dbReference type="InterPro" id="IPR019775">
    <property type="entry name" value="WD40_repeat_CS"/>
</dbReference>